<dbReference type="Gene3D" id="1.10.260.40">
    <property type="entry name" value="lambda repressor-like DNA-binding domains"/>
    <property type="match status" value="1"/>
</dbReference>
<gene>
    <name evidence="2" type="ORF">HD596_010119</name>
</gene>
<proteinExistence type="predicted"/>
<dbReference type="RefSeq" id="WP_313047675.1">
    <property type="nucleotide sequence ID" value="NZ_JACHMB010000001.1"/>
</dbReference>
<dbReference type="PROSITE" id="PS00356">
    <property type="entry name" value="HTH_LACI_1"/>
    <property type="match status" value="1"/>
</dbReference>
<dbReference type="AlphaFoldDB" id="A0A7W9GGH6"/>
<dbReference type="Proteomes" id="UP000579153">
    <property type="component" value="Unassembled WGS sequence"/>
</dbReference>
<evidence type="ECO:0000259" key="1">
    <source>
        <dbReference type="PROSITE" id="PS50932"/>
    </source>
</evidence>
<dbReference type="Pfam" id="PF00356">
    <property type="entry name" value="LacI"/>
    <property type="match status" value="1"/>
</dbReference>
<dbReference type="SUPFAM" id="SSF47413">
    <property type="entry name" value="lambda repressor-like DNA-binding domains"/>
    <property type="match status" value="1"/>
</dbReference>
<dbReference type="GO" id="GO:0003677">
    <property type="term" value="F:DNA binding"/>
    <property type="evidence" value="ECO:0007669"/>
    <property type="project" value="UniProtKB-KW"/>
</dbReference>
<accession>A0A7W9GGH6</accession>
<protein>
    <submittedName>
        <fullName evidence="2">DNA-binding LacI/PurR family transcriptional regulator</fullName>
    </submittedName>
</protein>
<name>A0A7W9GGH6_9ACTN</name>
<dbReference type="EMBL" id="JACHMB010000001">
    <property type="protein sequence ID" value="MBB5783363.1"/>
    <property type="molecule type" value="Genomic_DNA"/>
</dbReference>
<reference evidence="2 3" key="1">
    <citation type="submission" date="2020-08" db="EMBL/GenBank/DDBJ databases">
        <title>Sequencing the genomes of 1000 actinobacteria strains.</title>
        <authorList>
            <person name="Klenk H.-P."/>
        </authorList>
    </citation>
    <scope>NUCLEOTIDE SEQUENCE [LARGE SCALE GENOMIC DNA]</scope>
    <source>
        <strain evidence="2 3">DSM 45507</strain>
    </source>
</reference>
<keyword evidence="2" id="KW-0238">DNA-binding</keyword>
<keyword evidence="3" id="KW-1185">Reference proteome</keyword>
<dbReference type="InterPro" id="IPR000843">
    <property type="entry name" value="HTH_LacI"/>
</dbReference>
<evidence type="ECO:0000313" key="2">
    <source>
        <dbReference type="EMBL" id="MBB5783363.1"/>
    </source>
</evidence>
<dbReference type="GO" id="GO:0006355">
    <property type="term" value="P:regulation of DNA-templated transcription"/>
    <property type="evidence" value="ECO:0007669"/>
    <property type="project" value="InterPro"/>
</dbReference>
<feature type="domain" description="HTH lacI-type" evidence="1">
    <location>
        <begin position="1"/>
        <end position="31"/>
    </location>
</feature>
<dbReference type="InterPro" id="IPR010982">
    <property type="entry name" value="Lambda_DNA-bd_dom_sf"/>
</dbReference>
<sequence length="45" mass="4721">MADVARLAGVSHQAVSRVVYGHLRVREETRAGSCKPATPSTIAAT</sequence>
<evidence type="ECO:0000313" key="3">
    <source>
        <dbReference type="Proteomes" id="UP000579153"/>
    </source>
</evidence>
<dbReference type="PROSITE" id="PS50932">
    <property type="entry name" value="HTH_LACI_2"/>
    <property type="match status" value="1"/>
</dbReference>
<comment type="caution">
    <text evidence="2">The sequence shown here is derived from an EMBL/GenBank/DDBJ whole genome shotgun (WGS) entry which is preliminary data.</text>
</comment>
<organism evidence="2 3">
    <name type="scientific">Nonomuraea jabiensis</name>
    <dbReference type="NCBI Taxonomy" id="882448"/>
    <lineage>
        <taxon>Bacteria</taxon>
        <taxon>Bacillati</taxon>
        <taxon>Actinomycetota</taxon>
        <taxon>Actinomycetes</taxon>
        <taxon>Streptosporangiales</taxon>
        <taxon>Streptosporangiaceae</taxon>
        <taxon>Nonomuraea</taxon>
    </lineage>
</organism>